<name>A0AAW2ZC50_9EUKA</name>
<evidence type="ECO:0000313" key="9">
    <source>
        <dbReference type="Proteomes" id="UP001431209"/>
    </source>
</evidence>
<sequence length="536" mass="62432">MESRSDSIRSKLVQGQQQIHNTIHDLKLPQPFHHHSVAANDRKLEHRRQQLLSLAYLNTFKCHRIVMCDGPRMEKIFNVPHKTQPIQQDVSLMELIKTNQQRLEETRFMENFMCIIPKAKCAPHELTQTHADPHHAHLQELESIRLQNTLSPLCDLYRSRFVRTQMHFPDKRLLQYDCGKLQVLDPLLRQLKQQGHRVLIFTQMSKMLNVLEQFLSMHNHTYFRLDGATKIEKRQYMMERFNADPKIFAFILSTRSGGLGINLTGADTVIFYDSDWNPAMDAQAQDRCHRIGQTKNVTIYRLISEKTIEERILLKANQKKQMNEIVIHSGGFTPDFLKKLDVRDLFGNDANHHDSNQHFHVNEEMENMSSKDVERMLMNAEDESDVMALKQAHQEQSEMDGIDFGEAGQSQSQSNHDHSNNQFASDSLKDGSIEKFALDYVITNLNYSLEDVIEQTREQEIQKAKDWRNQLDQIQMKRVDEEPARERDEPLEASSTFSQSRDDHPSRQHSRQHALITPKKRKASSPPPSSSKKRKI</sequence>
<comment type="subcellular location">
    <subcellularLocation>
        <location evidence="1">Nucleus</location>
    </subcellularLocation>
</comment>
<feature type="region of interest" description="Disordered" evidence="6">
    <location>
        <begin position="474"/>
        <end position="536"/>
    </location>
</feature>
<evidence type="ECO:0000256" key="3">
    <source>
        <dbReference type="ARBA" id="ARBA00022801"/>
    </source>
</evidence>
<feature type="region of interest" description="Disordered" evidence="6">
    <location>
        <begin position="404"/>
        <end position="426"/>
    </location>
</feature>
<dbReference type="SMART" id="SM00490">
    <property type="entry name" value="HELICc"/>
    <property type="match status" value="1"/>
</dbReference>
<dbReference type="PANTHER" id="PTHR45685:SF1">
    <property type="entry name" value="HELICASE SRCAP"/>
    <property type="match status" value="1"/>
</dbReference>
<evidence type="ECO:0000313" key="8">
    <source>
        <dbReference type="EMBL" id="KAL0487353.1"/>
    </source>
</evidence>
<evidence type="ECO:0000256" key="4">
    <source>
        <dbReference type="ARBA" id="ARBA00022806"/>
    </source>
</evidence>
<dbReference type="PROSITE" id="PS51194">
    <property type="entry name" value="HELICASE_CTER"/>
    <property type="match status" value="1"/>
</dbReference>
<dbReference type="GO" id="GO:0042393">
    <property type="term" value="F:histone binding"/>
    <property type="evidence" value="ECO:0007669"/>
    <property type="project" value="TreeGrafter"/>
</dbReference>
<dbReference type="FunFam" id="3.40.50.300:FF:002272">
    <property type="entry name" value="protein PHOTOPERIOD-INDEPENDENT EARLY FLOWERING 1 isoform X1"/>
    <property type="match status" value="1"/>
</dbReference>
<evidence type="ECO:0000256" key="1">
    <source>
        <dbReference type="ARBA" id="ARBA00004123"/>
    </source>
</evidence>
<proteinExistence type="predicted"/>
<dbReference type="EMBL" id="JAOPGA020001336">
    <property type="protein sequence ID" value="KAL0487353.1"/>
    <property type="molecule type" value="Genomic_DNA"/>
</dbReference>
<evidence type="ECO:0000256" key="5">
    <source>
        <dbReference type="ARBA" id="ARBA00022840"/>
    </source>
</evidence>
<dbReference type="Proteomes" id="UP001431209">
    <property type="component" value="Unassembled WGS sequence"/>
</dbReference>
<feature type="domain" description="Helicase C-terminal" evidence="7">
    <location>
        <begin position="183"/>
        <end position="333"/>
    </location>
</feature>
<dbReference type="GO" id="GO:0000812">
    <property type="term" value="C:Swr1 complex"/>
    <property type="evidence" value="ECO:0007669"/>
    <property type="project" value="TreeGrafter"/>
</dbReference>
<dbReference type="GO" id="GO:0005524">
    <property type="term" value="F:ATP binding"/>
    <property type="evidence" value="ECO:0007669"/>
    <property type="project" value="UniProtKB-KW"/>
</dbReference>
<dbReference type="InterPro" id="IPR001650">
    <property type="entry name" value="Helicase_C-like"/>
</dbReference>
<dbReference type="GO" id="GO:0003677">
    <property type="term" value="F:DNA binding"/>
    <property type="evidence" value="ECO:0007669"/>
    <property type="project" value="UniProtKB-KW"/>
</dbReference>
<feature type="compositionally biased region" description="Basic residues" evidence="6">
    <location>
        <begin position="507"/>
        <end position="523"/>
    </location>
</feature>
<protein>
    <submittedName>
        <fullName evidence="8">Helicase SWR1</fullName>
    </submittedName>
</protein>
<keyword evidence="4 8" id="KW-0347">Helicase</keyword>
<dbReference type="InterPro" id="IPR050520">
    <property type="entry name" value="INO80/SWR1_helicase"/>
</dbReference>
<keyword evidence="3" id="KW-0378">Hydrolase</keyword>
<dbReference type="GO" id="GO:0004386">
    <property type="term" value="F:helicase activity"/>
    <property type="evidence" value="ECO:0007669"/>
    <property type="project" value="UniProtKB-KW"/>
</dbReference>
<dbReference type="InterPro" id="IPR027417">
    <property type="entry name" value="P-loop_NTPase"/>
</dbReference>
<feature type="compositionally biased region" description="Basic and acidic residues" evidence="6">
    <location>
        <begin position="474"/>
        <end position="490"/>
    </location>
</feature>
<dbReference type="PANTHER" id="PTHR45685">
    <property type="entry name" value="HELICASE SRCAP-RELATED"/>
    <property type="match status" value="1"/>
</dbReference>
<dbReference type="Pfam" id="PF00271">
    <property type="entry name" value="Helicase_C"/>
    <property type="match status" value="1"/>
</dbReference>
<dbReference type="Gene3D" id="3.40.50.300">
    <property type="entry name" value="P-loop containing nucleotide triphosphate hydrolases"/>
    <property type="match status" value="1"/>
</dbReference>
<accession>A0AAW2ZC50</accession>
<dbReference type="AlphaFoldDB" id="A0AAW2ZC50"/>
<evidence type="ECO:0000259" key="7">
    <source>
        <dbReference type="PROSITE" id="PS51194"/>
    </source>
</evidence>
<dbReference type="CDD" id="cd18793">
    <property type="entry name" value="SF2_C_SNF"/>
    <property type="match status" value="1"/>
</dbReference>
<gene>
    <name evidence="8" type="ORF">AKO1_000768</name>
</gene>
<reference evidence="8 9" key="1">
    <citation type="submission" date="2024-03" db="EMBL/GenBank/DDBJ databases">
        <title>The Acrasis kona genome and developmental transcriptomes reveal deep origins of eukaryotic multicellular pathways.</title>
        <authorList>
            <person name="Sheikh S."/>
            <person name="Fu C.-J."/>
            <person name="Brown M.W."/>
            <person name="Baldauf S.L."/>
        </authorList>
    </citation>
    <scope>NUCLEOTIDE SEQUENCE [LARGE SCALE GENOMIC DNA]</scope>
    <source>
        <strain evidence="8 9">ATCC MYA-3509</strain>
    </source>
</reference>
<keyword evidence="5" id="KW-0067">ATP-binding</keyword>
<keyword evidence="9" id="KW-1185">Reference proteome</keyword>
<dbReference type="InterPro" id="IPR049730">
    <property type="entry name" value="SNF2/RAD54-like_C"/>
</dbReference>
<dbReference type="SUPFAM" id="SSF52540">
    <property type="entry name" value="P-loop containing nucleoside triphosphate hydrolases"/>
    <property type="match status" value="1"/>
</dbReference>
<dbReference type="GO" id="GO:0006338">
    <property type="term" value="P:chromatin remodeling"/>
    <property type="evidence" value="ECO:0007669"/>
    <property type="project" value="TreeGrafter"/>
</dbReference>
<evidence type="ECO:0000256" key="6">
    <source>
        <dbReference type="SAM" id="MobiDB-lite"/>
    </source>
</evidence>
<comment type="caution">
    <text evidence="8">The sequence shown here is derived from an EMBL/GenBank/DDBJ whole genome shotgun (WGS) entry which is preliminary data.</text>
</comment>
<organism evidence="8 9">
    <name type="scientific">Acrasis kona</name>
    <dbReference type="NCBI Taxonomy" id="1008807"/>
    <lineage>
        <taxon>Eukaryota</taxon>
        <taxon>Discoba</taxon>
        <taxon>Heterolobosea</taxon>
        <taxon>Tetramitia</taxon>
        <taxon>Eutetramitia</taxon>
        <taxon>Acrasidae</taxon>
        <taxon>Acrasis</taxon>
    </lineage>
</organism>
<keyword evidence="2" id="KW-0547">Nucleotide-binding</keyword>
<evidence type="ECO:0000256" key="2">
    <source>
        <dbReference type="ARBA" id="ARBA00022741"/>
    </source>
</evidence>
<dbReference type="GO" id="GO:0016887">
    <property type="term" value="F:ATP hydrolysis activity"/>
    <property type="evidence" value="ECO:0007669"/>
    <property type="project" value="TreeGrafter"/>
</dbReference>